<name>A0ABR4LU42_9EURO</name>
<reference evidence="1 2" key="1">
    <citation type="submission" date="2024-07" db="EMBL/GenBank/DDBJ databases">
        <title>Section-level genome sequencing and comparative genomics of Aspergillus sections Usti and Cavernicolus.</title>
        <authorList>
            <consortium name="Lawrence Berkeley National Laboratory"/>
            <person name="Nybo J.L."/>
            <person name="Vesth T.C."/>
            <person name="Theobald S."/>
            <person name="Frisvad J.C."/>
            <person name="Larsen T.O."/>
            <person name="Kjaerboelling I."/>
            <person name="Rothschild-Mancinelli K."/>
            <person name="Lyhne E.K."/>
            <person name="Kogle M.E."/>
            <person name="Barry K."/>
            <person name="Clum A."/>
            <person name="Na H."/>
            <person name="Ledsgaard L."/>
            <person name="Lin J."/>
            <person name="Lipzen A."/>
            <person name="Kuo A."/>
            <person name="Riley R."/>
            <person name="Mondo S."/>
            <person name="Labutti K."/>
            <person name="Haridas S."/>
            <person name="Pangalinan J."/>
            <person name="Salamov A.A."/>
            <person name="Simmons B.A."/>
            <person name="Magnuson J.K."/>
            <person name="Chen J."/>
            <person name="Drula E."/>
            <person name="Henrissat B."/>
            <person name="Wiebenga A."/>
            <person name="Lubbers R.J."/>
            <person name="Gomes A.C."/>
            <person name="Macurrencykelacurrency M.R."/>
            <person name="Stajich J."/>
            <person name="Grigoriev I.V."/>
            <person name="Mortensen U.H."/>
            <person name="De Vries R.P."/>
            <person name="Baker S.E."/>
            <person name="Andersen M.R."/>
        </authorList>
    </citation>
    <scope>NUCLEOTIDE SEQUENCE [LARGE SCALE GENOMIC DNA]</scope>
    <source>
        <strain evidence="1 2">CBS 449.75</strain>
    </source>
</reference>
<evidence type="ECO:0000313" key="2">
    <source>
        <dbReference type="Proteomes" id="UP001610432"/>
    </source>
</evidence>
<dbReference type="GeneID" id="98147832"/>
<sequence>MNSETCEVPIMLDLEGMNYEDIAKLNPFYEEYKTFWDVPRDTSECSFCSDGLSSSSSLPSLGSGSNLSSLPFDAATSPSFRIKNHEDSLHPESPNVTFHGGGHCKPTYDECHDHESSQIAILDDDGIKRPLSTLRECTELQESDVVPLDDPVERALGWTRSSHKQLFGANGWLGCTADVPLKNKPKHKSFIPKGLGKKLKQHVEEIAVDMAKAHPIPFYAHRQPKVLPKSTVAISLDPTAQAKLYSEMEVMICVSANKFLLDQYQVGRVSKESIKKVNNFWGSKNRPEVVEFQYDQATQRQLILSNIRTLQFNGESSTNPVLLHSNLQNWKAVVKEMSVRTFCAPDSVIRKHMHDIQKLLDMLGAPIGTFLAFEELQMRTLAFLKEQRARNYLAEGGRRMSSITSLSSH</sequence>
<keyword evidence="2" id="KW-1185">Reference proteome</keyword>
<gene>
    <name evidence="1" type="ORF">BJX67DRAFT_380273</name>
</gene>
<evidence type="ECO:0000313" key="1">
    <source>
        <dbReference type="EMBL" id="KAL2868068.1"/>
    </source>
</evidence>
<dbReference type="RefSeq" id="XP_070887047.1">
    <property type="nucleotide sequence ID" value="XM_071032760.1"/>
</dbReference>
<dbReference type="EMBL" id="JBFXLQ010000015">
    <property type="protein sequence ID" value="KAL2868068.1"/>
    <property type="molecule type" value="Genomic_DNA"/>
</dbReference>
<dbReference type="Proteomes" id="UP001610432">
    <property type="component" value="Unassembled WGS sequence"/>
</dbReference>
<comment type="caution">
    <text evidence="1">The sequence shown here is derived from an EMBL/GenBank/DDBJ whole genome shotgun (WGS) entry which is preliminary data.</text>
</comment>
<protein>
    <submittedName>
        <fullName evidence="1">Uncharacterized protein</fullName>
    </submittedName>
</protein>
<organism evidence="1 2">
    <name type="scientific">Aspergillus lucknowensis</name>
    <dbReference type="NCBI Taxonomy" id="176173"/>
    <lineage>
        <taxon>Eukaryota</taxon>
        <taxon>Fungi</taxon>
        <taxon>Dikarya</taxon>
        <taxon>Ascomycota</taxon>
        <taxon>Pezizomycotina</taxon>
        <taxon>Eurotiomycetes</taxon>
        <taxon>Eurotiomycetidae</taxon>
        <taxon>Eurotiales</taxon>
        <taxon>Aspergillaceae</taxon>
        <taxon>Aspergillus</taxon>
        <taxon>Aspergillus subgen. Nidulantes</taxon>
    </lineage>
</organism>
<accession>A0ABR4LU42</accession>
<proteinExistence type="predicted"/>